<dbReference type="Pfam" id="PF13426">
    <property type="entry name" value="PAS_9"/>
    <property type="match status" value="1"/>
</dbReference>
<dbReference type="PROSITE" id="PS50113">
    <property type="entry name" value="PAC"/>
    <property type="match status" value="1"/>
</dbReference>
<keyword evidence="1" id="KW-0285">Flavoprotein</keyword>
<dbReference type="InterPro" id="IPR000014">
    <property type="entry name" value="PAS"/>
</dbReference>
<organism evidence="7 8">
    <name type="scientific">Pseudomonas syringae</name>
    <dbReference type="NCBI Taxonomy" id="317"/>
    <lineage>
        <taxon>Bacteria</taxon>
        <taxon>Pseudomonadati</taxon>
        <taxon>Pseudomonadota</taxon>
        <taxon>Gammaproteobacteria</taxon>
        <taxon>Pseudomonadales</taxon>
        <taxon>Pseudomonadaceae</taxon>
        <taxon>Pseudomonas</taxon>
    </lineage>
</organism>
<evidence type="ECO:0000313" key="7">
    <source>
        <dbReference type="EMBL" id="AZV25347.1"/>
    </source>
</evidence>
<evidence type="ECO:0008006" key="9">
    <source>
        <dbReference type="Google" id="ProtNLM"/>
    </source>
</evidence>
<proteinExistence type="predicted"/>
<evidence type="ECO:0000256" key="4">
    <source>
        <dbReference type="SAM" id="Coils"/>
    </source>
</evidence>
<dbReference type="SMART" id="SM00091">
    <property type="entry name" value="PAS"/>
    <property type="match status" value="1"/>
</dbReference>
<feature type="domain" description="PAC" evidence="6">
    <location>
        <begin position="80"/>
        <end position="132"/>
    </location>
</feature>
<feature type="domain" description="PAS" evidence="5">
    <location>
        <begin position="3"/>
        <end position="77"/>
    </location>
</feature>
<dbReference type="PANTHER" id="PTHR47429:SF2">
    <property type="entry name" value="PROTEIN TWIN LOV 1"/>
    <property type="match status" value="1"/>
</dbReference>
<evidence type="ECO:0000256" key="1">
    <source>
        <dbReference type="ARBA" id="ARBA00022630"/>
    </source>
</evidence>
<evidence type="ECO:0000313" key="8">
    <source>
        <dbReference type="Proteomes" id="UP000282760"/>
    </source>
</evidence>
<dbReference type="PANTHER" id="PTHR47429">
    <property type="entry name" value="PROTEIN TWIN LOV 1"/>
    <property type="match status" value="1"/>
</dbReference>
<dbReference type="EMBL" id="CP024646">
    <property type="protein sequence ID" value="AZV25347.1"/>
    <property type="molecule type" value="Genomic_DNA"/>
</dbReference>
<dbReference type="Gene3D" id="3.30.450.20">
    <property type="entry name" value="PAS domain"/>
    <property type="match status" value="1"/>
</dbReference>
<evidence type="ECO:0000256" key="3">
    <source>
        <dbReference type="ARBA" id="ARBA00022991"/>
    </source>
</evidence>
<dbReference type="SMART" id="SM00086">
    <property type="entry name" value="PAC"/>
    <property type="match status" value="1"/>
</dbReference>
<dbReference type="InterPro" id="IPR035965">
    <property type="entry name" value="PAS-like_dom_sf"/>
</dbReference>
<keyword evidence="3" id="KW-0157">Chromophore</keyword>
<feature type="coiled-coil region" evidence="4">
    <location>
        <begin position="123"/>
        <end position="150"/>
    </location>
</feature>
<dbReference type="AlphaFoldDB" id="A0A3T0JPK2"/>
<sequence>MINASLLQMVINASNEGIVVAEKEGDQDNILIYVNPAFEKMTGYTREEILYQDCRFLQAGDRDQASLGVIREVLREGGSCREILRNYRKDGTPFWNELSLSTIKNADDGMTYFVGVQKDVTVQVKAQQRVVQLEAQVAALEAEIAALKATNGANKTAN</sequence>
<dbReference type="SUPFAM" id="SSF55785">
    <property type="entry name" value="PYP-like sensor domain (PAS domain)"/>
    <property type="match status" value="1"/>
</dbReference>
<evidence type="ECO:0000259" key="5">
    <source>
        <dbReference type="PROSITE" id="PS50112"/>
    </source>
</evidence>
<evidence type="ECO:0000256" key="2">
    <source>
        <dbReference type="ARBA" id="ARBA00022643"/>
    </source>
</evidence>
<dbReference type="NCBIfam" id="TIGR00229">
    <property type="entry name" value="sensory_box"/>
    <property type="match status" value="1"/>
</dbReference>
<name>A0A3T0JPK2_PSESX</name>
<dbReference type="Proteomes" id="UP000282760">
    <property type="component" value="Chromosome"/>
</dbReference>
<gene>
    <name evidence="7" type="ORF">CT157_04875</name>
</gene>
<dbReference type="InterPro" id="IPR001610">
    <property type="entry name" value="PAC"/>
</dbReference>
<dbReference type="PROSITE" id="PS50112">
    <property type="entry name" value="PAS"/>
    <property type="match status" value="1"/>
</dbReference>
<accession>A0A3T0JPK2</accession>
<dbReference type="InterPro" id="IPR000700">
    <property type="entry name" value="PAS-assoc_C"/>
</dbReference>
<dbReference type="CDD" id="cd00130">
    <property type="entry name" value="PAS"/>
    <property type="match status" value="1"/>
</dbReference>
<keyword evidence="2" id="KW-0288">FMN</keyword>
<reference evidence="7 8" key="1">
    <citation type="submission" date="2017-11" db="EMBL/GenBank/DDBJ databases">
        <title>Effect of PGPRs.</title>
        <authorList>
            <person name="Oliva R."/>
            <person name="Nong J."/>
            <person name="Roman V."/>
        </authorList>
    </citation>
    <scope>NUCLEOTIDE SEQUENCE [LARGE SCALE GENOMIC DNA]</scope>
    <source>
        <strain evidence="7">Inb918</strain>
    </source>
</reference>
<evidence type="ECO:0000259" key="6">
    <source>
        <dbReference type="PROSITE" id="PS50113"/>
    </source>
</evidence>
<keyword evidence="4" id="KW-0175">Coiled coil</keyword>
<protein>
    <recommendedName>
        <fullName evidence="9">Histidine kinase</fullName>
    </recommendedName>
</protein>